<gene>
    <name evidence="1" type="ordered locus">Ethha_1085</name>
</gene>
<dbReference type="InterPro" id="IPR029063">
    <property type="entry name" value="SAM-dependent_MTases_sf"/>
</dbReference>
<dbReference type="AlphaFoldDB" id="E6U4L0"/>
<dbReference type="Proteomes" id="UP000001551">
    <property type="component" value="Chromosome"/>
</dbReference>
<reference evidence="1 2" key="1">
    <citation type="submission" date="2010-12" db="EMBL/GenBank/DDBJ databases">
        <title>Complete sequence of Ethanoligenens harbinense YUAN-3.</title>
        <authorList>
            <person name="Lucas S."/>
            <person name="Copeland A."/>
            <person name="Lapidus A."/>
            <person name="Cheng J.-F."/>
            <person name="Bruce D."/>
            <person name="Goodwin L."/>
            <person name="Pitluck S."/>
            <person name="Chertkov O."/>
            <person name="Misra M."/>
            <person name="Detter J.C."/>
            <person name="Han C."/>
            <person name="Tapia R."/>
            <person name="Land M."/>
            <person name="Hauser L."/>
            <person name="Jeffries C."/>
            <person name="Kyrpides N."/>
            <person name="Ivanova N."/>
            <person name="Mikhailova N."/>
            <person name="Wang A."/>
            <person name="Mouttaki H."/>
            <person name="He Z."/>
            <person name="Zhou J."/>
            <person name="Hemme C.L."/>
            <person name="Woyke T."/>
        </authorList>
    </citation>
    <scope>NUCLEOTIDE SEQUENCE [LARGE SCALE GENOMIC DNA]</scope>
    <source>
        <strain evidence="2">DSM 18485 / JCM 12961 / CGMCC 1.5033 / YUAN-3</strain>
    </source>
</reference>
<dbReference type="PANTHER" id="PTHR38451">
    <property type="entry name" value="TRNA (ADENINE(22)-N(1))-METHYLTRANSFERASE"/>
    <property type="match status" value="1"/>
</dbReference>
<dbReference type="eggNOG" id="COG2384">
    <property type="taxonomic scope" value="Bacteria"/>
</dbReference>
<dbReference type="HOGENOM" id="CLU_071037_2_0_9"/>
<evidence type="ECO:0000313" key="2">
    <source>
        <dbReference type="Proteomes" id="UP000001551"/>
    </source>
</evidence>
<dbReference type="STRING" id="663278.Ethha_1085"/>
<dbReference type="RefSeq" id="WP_013484999.1">
    <property type="nucleotide sequence ID" value="NC_014828.1"/>
</dbReference>
<dbReference type="PANTHER" id="PTHR38451:SF1">
    <property type="entry name" value="TRNA (ADENINE(22)-N(1))-METHYLTRANSFERASE"/>
    <property type="match status" value="1"/>
</dbReference>
<sequence length="228" mass="24824">MSALPPLSARLRLAASFVRSGVTVADIGTDHAYLPVWLVCSGHNPSALACDVRSGPLARAAQTVAQYGVQEQVVLRQTDGLAGVQAQDIVIAGMGGELIAAILSRSEWVRRPDVRLILQPMTAQETLRAWLCREGFVIDREDAAMEGDKHYLVMCVRYGGVPFEPDAFFCFAGRLPETGSRAGRDYLCWQARRLRKKADGLARSAARAAQAETWSALAARLERAAEQI</sequence>
<dbReference type="EMBL" id="CP002400">
    <property type="protein sequence ID" value="ADU26638.1"/>
    <property type="molecule type" value="Genomic_DNA"/>
</dbReference>
<dbReference type="SUPFAM" id="SSF53335">
    <property type="entry name" value="S-adenosyl-L-methionine-dependent methyltransferases"/>
    <property type="match status" value="1"/>
</dbReference>
<accession>E6U4L0</accession>
<evidence type="ECO:0000313" key="1">
    <source>
        <dbReference type="EMBL" id="ADU26638.1"/>
    </source>
</evidence>
<keyword evidence="2" id="KW-1185">Reference proteome</keyword>
<name>E6U4L0_ETHHY</name>
<evidence type="ECO:0008006" key="3">
    <source>
        <dbReference type="Google" id="ProtNLM"/>
    </source>
</evidence>
<proteinExistence type="predicted"/>
<protein>
    <recommendedName>
        <fullName evidence="3">SAM-dependent methyltransferase</fullName>
    </recommendedName>
</protein>
<dbReference type="Gene3D" id="3.40.50.150">
    <property type="entry name" value="Vaccinia Virus protein VP39"/>
    <property type="match status" value="1"/>
</dbReference>
<organism evidence="1 2">
    <name type="scientific">Ethanoligenens harbinense (strain DSM 18485 / JCM 12961 / CGMCC 1.5033 / YUAN-3)</name>
    <dbReference type="NCBI Taxonomy" id="663278"/>
    <lineage>
        <taxon>Bacteria</taxon>
        <taxon>Bacillati</taxon>
        <taxon>Bacillota</taxon>
        <taxon>Clostridia</taxon>
        <taxon>Eubacteriales</taxon>
        <taxon>Oscillospiraceae</taxon>
        <taxon>Ethanoligenens</taxon>
    </lineage>
</organism>
<dbReference type="KEGG" id="eha:Ethha_1085"/>
<dbReference type="Pfam" id="PF12847">
    <property type="entry name" value="Methyltransf_18"/>
    <property type="match status" value="1"/>
</dbReference>